<protein>
    <submittedName>
        <fullName evidence="1">Uncharacterized protein</fullName>
    </submittedName>
</protein>
<dbReference type="Gramene" id="AUR62017349-RA">
    <property type="protein sequence ID" value="AUR62017349-RA:cds"/>
    <property type="gene ID" value="AUR62017349"/>
</dbReference>
<name>A0A803LQX0_CHEQI</name>
<evidence type="ECO:0000313" key="2">
    <source>
        <dbReference type="Proteomes" id="UP000596660"/>
    </source>
</evidence>
<dbReference type="Proteomes" id="UP000596660">
    <property type="component" value="Unplaced"/>
</dbReference>
<evidence type="ECO:0000313" key="1">
    <source>
        <dbReference type="EnsemblPlants" id="AUR62017349-RA:cds"/>
    </source>
</evidence>
<organism evidence="1 2">
    <name type="scientific">Chenopodium quinoa</name>
    <name type="common">Quinoa</name>
    <dbReference type="NCBI Taxonomy" id="63459"/>
    <lineage>
        <taxon>Eukaryota</taxon>
        <taxon>Viridiplantae</taxon>
        <taxon>Streptophyta</taxon>
        <taxon>Embryophyta</taxon>
        <taxon>Tracheophyta</taxon>
        <taxon>Spermatophyta</taxon>
        <taxon>Magnoliopsida</taxon>
        <taxon>eudicotyledons</taxon>
        <taxon>Gunneridae</taxon>
        <taxon>Pentapetalae</taxon>
        <taxon>Caryophyllales</taxon>
        <taxon>Chenopodiaceae</taxon>
        <taxon>Chenopodioideae</taxon>
        <taxon>Atripliceae</taxon>
        <taxon>Chenopodium</taxon>
    </lineage>
</organism>
<proteinExistence type="predicted"/>
<dbReference type="AlphaFoldDB" id="A0A803LQX0"/>
<keyword evidence="2" id="KW-1185">Reference proteome</keyword>
<dbReference type="InterPro" id="IPR017395">
    <property type="entry name" value="Chlorophyllase-like"/>
</dbReference>
<reference evidence="1" key="1">
    <citation type="journal article" date="2017" name="Nature">
        <title>The genome of Chenopodium quinoa.</title>
        <authorList>
            <person name="Jarvis D.E."/>
            <person name="Ho Y.S."/>
            <person name="Lightfoot D.J."/>
            <person name="Schmoeckel S.M."/>
            <person name="Li B."/>
            <person name="Borm T.J.A."/>
            <person name="Ohyanagi H."/>
            <person name="Mineta K."/>
            <person name="Michell C.T."/>
            <person name="Saber N."/>
            <person name="Kharbatia N.M."/>
            <person name="Rupper R.R."/>
            <person name="Sharp A.R."/>
            <person name="Dally N."/>
            <person name="Boughton B.A."/>
            <person name="Woo Y.H."/>
            <person name="Gao G."/>
            <person name="Schijlen E.G.W.M."/>
            <person name="Guo X."/>
            <person name="Momin A.A."/>
            <person name="Negrao S."/>
            <person name="Al-Babili S."/>
            <person name="Gehring C."/>
            <person name="Roessner U."/>
            <person name="Jung C."/>
            <person name="Murphy K."/>
            <person name="Arold S.T."/>
            <person name="Gojobori T."/>
            <person name="van der Linden C.G."/>
            <person name="van Loo E.N."/>
            <person name="Jellen E.N."/>
            <person name="Maughan P.J."/>
            <person name="Tester M."/>
        </authorList>
    </citation>
    <scope>NUCLEOTIDE SEQUENCE [LARGE SCALE GENOMIC DNA]</scope>
    <source>
        <strain evidence="1">cv. PI 614886</strain>
    </source>
</reference>
<reference evidence="1" key="2">
    <citation type="submission" date="2021-03" db="UniProtKB">
        <authorList>
            <consortium name="EnsemblPlants"/>
        </authorList>
    </citation>
    <scope>IDENTIFICATION</scope>
</reference>
<dbReference type="SMR" id="A0A803LQX0"/>
<dbReference type="EnsemblPlants" id="AUR62017349-RA">
    <property type="protein sequence ID" value="AUR62017349-RA:cds"/>
    <property type="gene ID" value="AUR62017349"/>
</dbReference>
<sequence>MLNDFVYDPVASVVSLVCKSVSGLKSTMRRTLGGIMVAFLDAYFGDEEGEYLAILANPSLAPTNLYVQNKGNFRLPGNYEQV</sequence>
<dbReference type="Pfam" id="PF07224">
    <property type="entry name" value="Chlorophyllase"/>
    <property type="match status" value="1"/>
</dbReference>
<accession>A0A803LQX0</accession>